<feature type="compositionally biased region" description="Polar residues" evidence="1">
    <location>
        <begin position="94"/>
        <end position="104"/>
    </location>
</feature>
<feature type="compositionally biased region" description="Low complexity" evidence="1">
    <location>
        <begin position="45"/>
        <end position="60"/>
    </location>
</feature>
<dbReference type="VEuPathDB" id="AmoebaDB:NAEGRDRAFT_49997"/>
<protein>
    <submittedName>
        <fullName evidence="2">Predicted protein</fullName>
    </submittedName>
</protein>
<dbReference type="GeneID" id="8853302"/>
<dbReference type="AlphaFoldDB" id="D2VJ91"/>
<evidence type="ECO:0000313" key="3">
    <source>
        <dbReference type="Proteomes" id="UP000006671"/>
    </source>
</evidence>
<sequence>MMQGIKNLISSSSSSSSSSPPPAGMHQAEQNISDLHSTYNANVQSVQSGSRPGHSSSGSSAPFDHHAVEVTANGRTFQVEKGPGYGTEGGDTIVKSSNMQNPNSGWKMEGEKQSVQGANVGDFVKAGGTDYKLPGDTCIQAKDRMMNVGKEDTTSSDAK</sequence>
<dbReference type="Proteomes" id="UP000006671">
    <property type="component" value="Unassembled WGS sequence"/>
</dbReference>
<proteinExistence type="predicted"/>
<feature type="region of interest" description="Disordered" evidence="1">
    <location>
        <begin position="1"/>
        <end position="113"/>
    </location>
</feature>
<dbReference type="eggNOG" id="ENOG502S9UG">
    <property type="taxonomic scope" value="Eukaryota"/>
</dbReference>
<dbReference type="EMBL" id="GG738875">
    <property type="protein sequence ID" value="EFC43153.1"/>
    <property type="molecule type" value="Genomic_DNA"/>
</dbReference>
<feature type="compositionally biased region" description="Polar residues" evidence="1">
    <location>
        <begin position="28"/>
        <end position="44"/>
    </location>
</feature>
<name>D2VJ91_NAEGR</name>
<dbReference type="InParanoid" id="D2VJ91"/>
<organism evidence="3">
    <name type="scientific">Naegleria gruberi</name>
    <name type="common">Amoeba</name>
    <dbReference type="NCBI Taxonomy" id="5762"/>
    <lineage>
        <taxon>Eukaryota</taxon>
        <taxon>Discoba</taxon>
        <taxon>Heterolobosea</taxon>
        <taxon>Tetramitia</taxon>
        <taxon>Eutetramitia</taxon>
        <taxon>Vahlkampfiidae</taxon>
        <taxon>Naegleria</taxon>
    </lineage>
</organism>
<dbReference type="OrthoDB" id="2428896at2759"/>
<gene>
    <name evidence="2" type="ORF">NAEGRDRAFT_49997</name>
</gene>
<accession>D2VJ91</accession>
<keyword evidence="3" id="KW-1185">Reference proteome</keyword>
<dbReference type="KEGG" id="ngr:NAEGRDRAFT_49997"/>
<reference evidence="2 3" key="1">
    <citation type="journal article" date="2010" name="Cell">
        <title>The genome of Naegleria gruberi illuminates early eukaryotic versatility.</title>
        <authorList>
            <person name="Fritz-Laylin L.K."/>
            <person name="Prochnik S.E."/>
            <person name="Ginger M.L."/>
            <person name="Dacks J.B."/>
            <person name="Carpenter M.L."/>
            <person name="Field M.C."/>
            <person name="Kuo A."/>
            <person name="Paredez A."/>
            <person name="Chapman J."/>
            <person name="Pham J."/>
            <person name="Shu S."/>
            <person name="Neupane R."/>
            <person name="Cipriano M."/>
            <person name="Mancuso J."/>
            <person name="Tu H."/>
            <person name="Salamov A."/>
            <person name="Lindquist E."/>
            <person name="Shapiro H."/>
            <person name="Lucas S."/>
            <person name="Grigoriev I.V."/>
            <person name="Cande W.Z."/>
            <person name="Fulton C."/>
            <person name="Rokhsar D.S."/>
            <person name="Dawson S.C."/>
        </authorList>
    </citation>
    <scope>NUCLEOTIDE SEQUENCE [LARGE SCALE GENOMIC DNA]</scope>
    <source>
        <strain evidence="2 3">NEG-M</strain>
    </source>
</reference>
<dbReference type="RefSeq" id="XP_002675897.1">
    <property type="nucleotide sequence ID" value="XM_002675851.1"/>
</dbReference>
<dbReference type="OMA" id="SRRMMNQ"/>
<evidence type="ECO:0000256" key="1">
    <source>
        <dbReference type="SAM" id="MobiDB-lite"/>
    </source>
</evidence>
<evidence type="ECO:0000313" key="2">
    <source>
        <dbReference type="EMBL" id="EFC43153.1"/>
    </source>
</evidence>